<keyword evidence="8" id="KW-0479">Metal-binding</keyword>
<dbReference type="Pfam" id="PF00809">
    <property type="entry name" value="Pterin_bind"/>
    <property type="match status" value="1"/>
</dbReference>
<dbReference type="FunFam" id="3.20.20.20:FF:000006">
    <property type="entry name" value="Dihydropteroate synthase"/>
    <property type="match status" value="1"/>
</dbReference>
<dbReference type="PANTHER" id="PTHR20941:SF1">
    <property type="entry name" value="FOLIC ACID SYNTHESIS PROTEIN FOL1"/>
    <property type="match status" value="1"/>
</dbReference>
<keyword evidence="12" id="KW-0460">Magnesium</keyword>
<dbReference type="InterPro" id="IPR011005">
    <property type="entry name" value="Dihydropteroate_synth-like_sf"/>
</dbReference>
<evidence type="ECO:0000259" key="15">
    <source>
        <dbReference type="PROSITE" id="PS50972"/>
    </source>
</evidence>
<dbReference type="GO" id="GO:0016301">
    <property type="term" value="F:kinase activity"/>
    <property type="evidence" value="ECO:0007669"/>
    <property type="project" value="UniProtKB-KW"/>
</dbReference>
<gene>
    <name evidence="16" type="ORF">HJC23_000286</name>
</gene>
<comment type="cofactor">
    <cofactor evidence="3">
        <name>Mg(2+)</name>
        <dbReference type="ChEBI" id="CHEBI:18420"/>
    </cofactor>
</comment>
<keyword evidence="11" id="KW-0067">ATP-binding</keyword>
<sequence length="585" mass="63664">MKSSRNALSSSRVLYYILVAMNMMAVRSCARGAVVFVNAHHPKVRRGVFGLLPFRVNHLSAKVSADQSYGAPRNKIDRSLLQIRGGSSSSNPPHSMQPTWRKAYLGVGSNLGNQFENIVNALSQLQSSGDVRLLRTSFLRKTAPMYVTDQPDFLNGAVEVETMLTPLQLLHALKNVEGNLGRDLSGNATRFGPRPVDLDILLFDGFEVQNQDGTAADTISDNNLLPSALTMQTDELEIPHPRMAEREFVLAPLNDMDSEIVHPLLNKTLWDLLSSLRCKSSIGYKRQDVEKATRVLPLPHGGRMLVFNETIIMGILNVTPDSFSDGGKFSDSVESAALQAMQLEKDGARIIDVGGESTRPGAEEVSVDEELRRVLPVIARIREGSDVAISIDTRHSRVAKAAIEAGADIVNDVSGGTHDPNMLSCVASMGVPIILMHMRGNPKTMQAMTNYSENNGVVAGVAHELMERSAAAEAAGIHRWLQVLDPGIGFAKTTDGNLSLLKGADALRKTCDDLPFLFGPSRKGFIGKITDEDDPNERDFGTIAACLAALHSNRDDKDSCTILRVHNVKALKQAILVFDAIRNAQ</sequence>
<dbReference type="PROSITE" id="PS00793">
    <property type="entry name" value="DHPS_2"/>
    <property type="match status" value="1"/>
</dbReference>
<dbReference type="InterPro" id="IPR000550">
    <property type="entry name" value="Hppk"/>
</dbReference>
<dbReference type="Pfam" id="PF01288">
    <property type="entry name" value="HPPK"/>
    <property type="match status" value="1"/>
</dbReference>
<keyword evidence="14" id="KW-0511">Multifunctional enzyme</keyword>
<dbReference type="InterPro" id="IPR006390">
    <property type="entry name" value="DHP_synth_dom"/>
</dbReference>
<dbReference type="GO" id="GO:0046656">
    <property type="term" value="P:folic acid biosynthetic process"/>
    <property type="evidence" value="ECO:0007669"/>
    <property type="project" value="UniProtKB-KW"/>
</dbReference>
<dbReference type="InterPro" id="IPR035907">
    <property type="entry name" value="Hppk_sf"/>
</dbReference>
<dbReference type="Proteomes" id="UP001516023">
    <property type="component" value="Unassembled WGS sequence"/>
</dbReference>
<dbReference type="CDD" id="cd00739">
    <property type="entry name" value="DHPS"/>
    <property type="match status" value="1"/>
</dbReference>
<comment type="pathway">
    <text evidence="5">Cofactor biosynthesis; tetrahydrofolate biosynthesis; 2-amino-4-hydroxy-6-hydroxymethyl-7,8-dihydropteridine diphosphate from 7,8-dihydroneopterin triphosphate: step 4/4.</text>
</comment>
<evidence type="ECO:0000256" key="14">
    <source>
        <dbReference type="ARBA" id="ARBA00023268"/>
    </source>
</evidence>
<evidence type="ECO:0000256" key="10">
    <source>
        <dbReference type="ARBA" id="ARBA00022777"/>
    </source>
</evidence>
<evidence type="ECO:0000256" key="1">
    <source>
        <dbReference type="ARBA" id="ARBA00000012"/>
    </source>
</evidence>
<evidence type="ECO:0000313" key="16">
    <source>
        <dbReference type="EMBL" id="KAL3797741.1"/>
    </source>
</evidence>
<keyword evidence="17" id="KW-1185">Reference proteome</keyword>
<dbReference type="PROSITE" id="PS50972">
    <property type="entry name" value="PTERIN_BINDING"/>
    <property type="match status" value="1"/>
</dbReference>
<dbReference type="InterPro" id="IPR045031">
    <property type="entry name" value="DHP_synth-like"/>
</dbReference>
<name>A0ABD3QCZ4_9STRA</name>
<comment type="catalytic activity">
    <reaction evidence="1">
        <text>(7,8-dihydropterin-6-yl)methyl diphosphate + 4-aminobenzoate = 7,8-dihydropteroate + diphosphate</text>
        <dbReference type="Rhea" id="RHEA:19949"/>
        <dbReference type="ChEBI" id="CHEBI:17836"/>
        <dbReference type="ChEBI" id="CHEBI:17839"/>
        <dbReference type="ChEBI" id="CHEBI:33019"/>
        <dbReference type="ChEBI" id="CHEBI:72950"/>
        <dbReference type="EC" id="2.5.1.15"/>
    </reaction>
</comment>
<keyword evidence="13" id="KW-0289">Folate biosynthesis</keyword>
<evidence type="ECO:0000256" key="12">
    <source>
        <dbReference type="ARBA" id="ARBA00022842"/>
    </source>
</evidence>
<dbReference type="AlphaFoldDB" id="A0ABD3QCZ4"/>
<dbReference type="GO" id="GO:0004156">
    <property type="term" value="F:dihydropteroate synthase activity"/>
    <property type="evidence" value="ECO:0007669"/>
    <property type="project" value="UniProtKB-EC"/>
</dbReference>
<keyword evidence="7" id="KW-0808">Transferase</keyword>
<dbReference type="InterPro" id="IPR000489">
    <property type="entry name" value="Pterin-binding_dom"/>
</dbReference>
<dbReference type="Gene3D" id="3.30.70.560">
    <property type="entry name" value="7,8-Dihydro-6-hydroxymethylpterin-pyrophosphokinase HPPK"/>
    <property type="match status" value="1"/>
</dbReference>
<evidence type="ECO:0000256" key="8">
    <source>
        <dbReference type="ARBA" id="ARBA00022723"/>
    </source>
</evidence>
<evidence type="ECO:0000256" key="11">
    <source>
        <dbReference type="ARBA" id="ARBA00022840"/>
    </source>
</evidence>
<comment type="pathway">
    <text evidence="4">Cofactor biosynthesis; tetrahydrofolate biosynthesis; 7,8-dihydrofolate from 2-amino-4-hydroxy-6-hydroxymethyl-7,8-dihydropteridine diphosphate and 4-aminobenzoate: step 1/2.</text>
</comment>
<dbReference type="NCBIfam" id="TIGR01498">
    <property type="entry name" value="folK"/>
    <property type="match status" value="1"/>
</dbReference>
<dbReference type="GO" id="GO:0005524">
    <property type="term" value="F:ATP binding"/>
    <property type="evidence" value="ECO:0007669"/>
    <property type="project" value="UniProtKB-KW"/>
</dbReference>
<comment type="similarity">
    <text evidence="6">In the C-terminal section; belongs to the DHPS family.</text>
</comment>
<dbReference type="SUPFAM" id="SSF51717">
    <property type="entry name" value="Dihydropteroate synthetase-like"/>
    <property type="match status" value="1"/>
</dbReference>
<protein>
    <recommendedName>
        <fullName evidence="15">Pterin-binding domain-containing protein</fullName>
    </recommendedName>
</protein>
<dbReference type="PANTHER" id="PTHR20941">
    <property type="entry name" value="FOLATE SYNTHESIS PROTEINS"/>
    <property type="match status" value="1"/>
</dbReference>
<dbReference type="SUPFAM" id="SSF55083">
    <property type="entry name" value="6-hydroxymethyl-7,8-dihydropterin pyrophosphokinase, HPPK"/>
    <property type="match status" value="1"/>
</dbReference>
<evidence type="ECO:0000256" key="13">
    <source>
        <dbReference type="ARBA" id="ARBA00022909"/>
    </source>
</evidence>
<organism evidence="16 17">
    <name type="scientific">Cyclotella cryptica</name>
    <dbReference type="NCBI Taxonomy" id="29204"/>
    <lineage>
        <taxon>Eukaryota</taxon>
        <taxon>Sar</taxon>
        <taxon>Stramenopiles</taxon>
        <taxon>Ochrophyta</taxon>
        <taxon>Bacillariophyta</taxon>
        <taxon>Coscinodiscophyceae</taxon>
        <taxon>Thalassiosirophycidae</taxon>
        <taxon>Stephanodiscales</taxon>
        <taxon>Stephanodiscaceae</taxon>
        <taxon>Cyclotella</taxon>
    </lineage>
</organism>
<dbReference type="PROSITE" id="PS00794">
    <property type="entry name" value="HPPK"/>
    <property type="match status" value="1"/>
</dbReference>
<proteinExistence type="inferred from homology"/>
<feature type="domain" description="Pterin-binding" evidence="15">
    <location>
        <begin position="310"/>
        <end position="576"/>
    </location>
</feature>
<evidence type="ECO:0000256" key="9">
    <source>
        <dbReference type="ARBA" id="ARBA00022741"/>
    </source>
</evidence>
<evidence type="ECO:0000256" key="2">
    <source>
        <dbReference type="ARBA" id="ARBA00000198"/>
    </source>
</evidence>
<evidence type="ECO:0000256" key="6">
    <source>
        <dbReference type="ARBA" id="ARBA00009951"/>
    </source>
</evidence>
<evidence type="ECO:0000256" key="5">
    <source>
        <dbReference type="ARBA" id="ARBA00005051"/>
    </source>
</evidence>
<dbReference type="NCBIfam" id="TIGR01496">
    <property type="entry name" value="DHPS"/>
    <property type="match status" value="1"/>
</dbReference>
<accession>A0ABD3QCZ4</accession>
<comment type="catalytic activity">
    <reaction evidence="2">
        <text>6-hydroxymethyl-7,8-dihydropterin + ATP = (7,8-dihydropterin-6-yl)methyl diphosphate + AMP + H(+)</text>
        <dbReference type="Rhea" id="RHEA:11412"/>
        <dbReference type="ChEBI" id="CHEBI:15378"/>
        <dbReference type="ChEBI" id="CHEBI:30616"/>
        <dbReference type="ChEBI" id="CHEBI:44841"/>
        <dbReference type="ChEBI" id="CHEBI:72950"/>
        <dbReference type="ChEBI" id="CHEBI:456215"/>
        <dbReference type="EC" id="2.7.6.3"/>
    </reaction>
</comment>
<keyword evidence="9" id="KW-0547">Nucleotide-binding</keyword>
<keyword evidence="10" id="KW-0418">Kinase</keyword>
<dbReference type="EMBL" id="JABMIG020000052">
    <property type="protein sequence ID" value="KAL3797741.1"/>
    <property type="molecule type" value="Genomic_DNA"/>
</dbReference>
<dbReference type="CDD" id="cd00483">
    <property type="entry name" value="HPPK"/>
    <property type="match status" value="1"/>
</dbReference>
<dbReference type="Gene3D" id="3.20.20.20">
    <property type="entry name" value="Dihydropteroate synthase-like"/>
    <property type="match status" value="1"/>
</dbReference>
<evidence type="ECO:0000313" key="17">
    <source>
        <dbReference type="Proteomes" id="UP001516023"/>
    </source>
</evidence>
<evidence type="ECO:0000256" key="4">
    <source>
        <dbReference type="ARBA" id="ARBA00004763"/>
    </source>
</evidence>
<dbReference type="GO" id="GO:0003848">
    <property type="term" value="F:2-amino-4-hydroxy-6-hydroxymethyldihydropteridine diphosphokinase activity"/>
    <property type="evidence" value="ECO:0007669"/>
    <property type="project" value="UniProtKB-EC"/>
</dbReference>
<evidence type="ECO:0000256" key="7">
    <source>
        <dbReference type="ARBA" id="ARBA00022679"/>
    </source>
</evidence>
<dbReference type="PROSITE" id="PS00792">
    <property type="entry name" value="DHPS_1"/>
    <property type="match status" value="1"/>
</dbReference>
<evidence type="ECO:0000256" key="3">
    <source>
        <dbReference type="ARBA" id="ARBA00001946"/>
    </source>
</evidence>
<dbReference type="GO" id="GO:0046872">
    <property type="term" value="F:metal ion binding"/>
    <property type="evidence" value="ECO:0007669"/>
    <property type="project" value="UniProtKB-KW"/>
</dbReference>
<reference evidence="16 17" key="1">
    <citation type="journal article" date="2020" name="G3 (Bethesda)">
        <title>Improved Reference Genome for Cyclotella cryptica CCMP332, a Model for Cell Wall Morphogenesis, Salinity Adaptation, and Lipid Production in Diatoms (Bacillariophyta).</title>
        <authorList>
            <person name="Roberts W.R."/>
            <person name="Downey K.M."/>
            <person name="Ruck E.C."/>
            <person name="Traller J.C."/>
            <person name="Alverson A.J."/>
        </authorList>
    </citation>
    <scope>NUCLEOTIDE SEQUENCE [LARGE SCALE GENOMIC DNA]</scope>
    <source>
        <strain evidence="16 17">CCMP332</strain>
    </source>
</reference>
<comment type="caution">
    <text evidence="16">The sequence shown here is derived from an EMBL/GenBank/DDBJ whole genome shotgun (WGS) entry which is preliminary data.</text>
</comment>